<comment type="caution">
    <text evidence="5">Lacks conserved residue(s) required for the propagation of feature annotation.</text>
</comment>
<dbReference type="RefSeq" id="WP_091241000.1">
    <property type="nucleotide sequence ID" value="NZ_FNAG01000003.1"/>
</dbReference>
<proteinExistence type="inferred from homology"/>
<dbReference type="AlphaFoldDB" id="A0A1G6VDS7"/>
<dbReference type="HAMAP" id="MF_01627">
    <property type="entry name" value="Pur_nucleosid_phosp"/>
    <property type="match status" value="1"/>
</dbReference>
<evidence type="ECO:0000259" key="6">
    <source>
        <dbReference type="Pfam" id="PF01048"/>
    </source>
</evidence>
<gene>
    <name evidence="5" type="primary">deoD</name>
    <name evidence="7" type="ORF">SAMN04488509_10328</name>
</gene>
<protein>
    <recommendedName>
        <fullName evidence="5">Purine nucleoside phosphorylase DeoD-type</fullName>
        <shortName evidence="5">PNP</shortName>
        <ecNumber evidence="5">2.4.2.1</ecNumber>
    </recommendedName>
</protein>
<feature type="binding site" description="in other chain" evidence="5">
    <location>
        <position position="21"/>
    </location>
    <ligand>
        <name>phosphate</name>
        <dbReference type="ChEBI" id="CHEBI:43474"/>
        <note>ligand shared between dimeric partners</note>
    </ligand>
</feature>
<evidence type="ECO:0000256" key="2">
    <source>
        <dbReference type="ARBA" id="ARBA00022676"/>
    </source>
</evidence>
<dbReference type="OrthoDB" id="9782889at2"/>
<feature type="binding site" evidence="5">
    <location>
        <position position="5"/>
    </location>
    <ligand>
        <name>a purine D-ribonucleoside</name>
        <dbReference type="ChEBI" id="CHEBI:142355"/>
        <note>ligand shared between dimeric partners</note>
    </ligand>
</feature>
<dbReference type="EC" id="2.4.2.1" evidence="5"/>
<comment type="function">
    <text evidence="5">Catalyzes the reversible phosphorolytic breakdown of the N-glycosidic bond in the beta-(deoxy)ribonucleoside molecules, with the formation of the corresponding free purine bases and pentose-1-phosphate.</text>
</comment>
<keyword evidence="2 5" id="KW-0328">Glycosyltransferase</keyword>
<comment type="similarity">
    <text evidence="1 5">Belongs to the PNP/UDP phosphorylase family.</text>
</comment>
<dbReference type="Pfam" id="PF01048">
    <property type="entry name" value="PNP_UDP_1"/>
    <property type="match status" value="1"/>
</dbReference>
<keyword evidence="3 5" id="KW-0808">Transferase</keyword>
<comment type="catalytic activity">
    <reaction evidence="4">
        <text>uridine + phosphate = alpha-D-ribose 1-phosphate + uracil</text>
        <dbReference type="Rhea" id="RHEA:24388"/>
        <dbReference type="ChEBI" id="CHEBI:16704"/>
        <dbReference type="ChEBI" id="CHEBI:17568"/>
        <dbReference type="ChEBI" id="CHEBI:43474"/>
        <dbReference type="ChEBI" id="CHEBI:57720"/>
        <dbReference type="EC" id="2.4.2.3"/>
    </reaction>
</comment>
<dbReference type="STRING" id="265719.SAMN04488509_10328"/>
<dbReference type="InterPro" id="IPR000845">
    <property type="entry name" value="Nucleoside_phosphorylase_d"/>
</dbReference>
<dbReference type="CDD" id="cd09006">
    <property type="entry name" value="PNP_EcPNPI-like"/>
    <property type="match status" value="1"/>
</dbReference>
<dbReference type="GO" id="GO:0004850">
    <property type="term" value="F:uridine phosphorylase activity"/>
    <property type="evidence" value="ECO:0007669"/>
    <property type="project" value="UniProtKB-EC"/>
</dbReference>
<evidence type="ECO:0000256" key="3">
    <source>
        <dbReference type="ARBA" id="ARBA00022679"/>
    </source>
</evidence>
<feature type="domain" description="Nucleoside phosphorylase" evidence="6">
    <location>
        <begin position="17"/>
        <end position="212"/>
    </location>
</feature>
<dbReference type="GO" id="GO:0005829">
    <property type="term" value="C:cytosol"/>
    <property type="evidence" value="ECO:0007669"/>
    <property type="project" value="TreeGrafter"/>
</dbReference>
<sequence length="269" mass="28439">MSTPHLGAEAGAFADTVLLPGDPLRARHIAEHFLDDAVEVNRVRGMLGYTGSYRGRPISVLGSGMGMPSCLIYATELIREYGARRLLRLGTAGSLQRDLKLGALVLATAASTDSSLNRRRFDGMDYAPPASFALCRRIAEAAESAGAALHAGGVFSTDRFYSDEPALLTLLERMGLLAVEMEAAALFGIAAEHGVEAGCLLTLSDELHSGQRFSARQREEGLALATRIALEALAWGGIGDSGFGIRDSKRRGDCVTQGACCLQRVGPGS</sequence>
<feature type="binding site" description="in other chain" evidence="5">
    <location>
        <begin position="204"/>
        <end position="205"/>
    </location>
    <ligand>
        <name>a purine D-ribonucleoside</name>
        <dbReference type="ChEBI" id="CHEBI:142355"/>
        <note>ligand shared between dimeric partners</note>
    </ligand>
</feature>
<dbReference type="InterPro" id="IPR004402">
    <property type="entry name" value="DeoD-type"/>
</dbReference>
<feature type="site" description="Important for catalytic activity" evidence="5">
    <location>
        <position position="218"/>
    </location>
</feature>
<dbReference type="Proteomes" id="UP000199603">
    <property type="component" value="Unassembled WGS sequence"/>
</dbReference>
<name>A0A1G6VDS7_9GAMM</name>
<dbReference type="NCBIfam" id="TIGR00107">
    <property type="entry name" value="deoD"/>
    <property type="match status" value="1"/>
</dbReference>
<evidence type="ECO:0000256" key="1">
    <source>
        <dbReference type="ARBA" id="ARBA00010456"/>
    </source>
</evidence>
<dbReference type="PROSITE" id="PS01232">
    <property type="entry name" value="PNP_UDP_1"/>
    <property type="match status" value="1"/>
</dbReference>
<evidence type="ECO:0000256" key="5">
    <source>
        <dbReference type="HAMAP-Rule" id="MF_01627"/>
    </source>
</evidence>
<dbReference type="InterPro" id="IPR035994">
    <property type="entry name" value="Nucleoside_phosphorylase_sf"/>
</dbReference>
<evidence type="ECO:0000256" key="4">
    <source>
        <dbReference type="ARBA" id="ARBA00048447"/>
    </source>
</evidence>
<dbReference type="InterPro" id="IPR018016">
    <property type="entry name" value="Nucleoside_phosphorylase_CS"/>
</dbReference>
<dbReference type="Gene3D" id="3.40.50.1580">
    <property type="entry name" value="Nucleoside phosphorylase domain"/>
    <property type="match status" value="1"/>
</dbReference>
<feature type="binding site" description="in other chain" evidence="5">
    <location>
        <begin position="180"/>
        <end position="182"/>
    </location>
    <ligand>
        <name>a purine D-ribonucleoside</name>
        <dbReference type="ChEBI" id="CHEBI:142355"/>
        <note>ligand shared between dimeric partners</note>
    </ligand>
</feature>
<reference evidence="7 8" key="1">
    <citation type="submission" date="2016-10" db="EMBL/GenBank/DDBJ databases">
        <authorList>
            <person name="de Groot N.N."/>
        </authorList>
    </citation>
    <scope>NUCLEOTIDE SEQUENCE [LARGE SCALE GENOMIC DNA]</scope>
    <source>
        <strain evidence="7 8">DSM 16957</strain>
    </source>
</reference>
<dbReference type="GO" id="GO:0006152">
    <property type="term" value="P:purine nucleoside catabolic process"/>
    <property type="evidence" value="ECO:0007669"/>
    <property type="project" value="TreeGrafter"/>
</dbReference>
<organism evidence="7 8">
    <name type="scientific">Aquimonas voraii</name>
    <dbReference type="NCBI Taxonomy" id="265719"/>
    <lineage>
        <taxon>Bacteria</taxon>
        <taxon>Pseudomonadati</taxon>
        <taxon>Pseudomonadota</taxon>
        <taxon>Gammaproteobacteria</taxon>
        <taxon>Lysobacterales</taxon>
        <taxon>Lysobacteraceae</taxon>
        <taxon>Aquimonas</taxon>
    </lineage>
</organism>
<dbReference type="EMBL" id="FNAG01000003">
    <property type="protein sequence ID" value="SDD51748.1"/>
    <property type="molecule type" value="Genomic_DNA"/>
</dbReference>
<feature type="binding site" evidence="5">
    <location>
        <position position="44"/>
    </location>
    <ligand>
        <name>phosphate</name>
        <dbReference type="ChEBI" id="CHEBI:43474"/>
        <note>ligand shared between dimeric partners</note>
    </ligand>
</feature>
<dbReference type="NCBIfam" id="NF004489">
    <property type="entry name" value="PRK05819.1"/>
    <property type="match status" value="1"/>
</dbReference>
<dbReference type="PANTHER" id="PTHR43691">
    <property type="entry name" value="URIDINE PHOSPHORYLASE"/>
    <property type="match status" value="1"/>
</dbReference>
<dbReference type="GO" id="GO:0004731">
    <property type="term" value="F:purine-nucleoside phosphorylase activity"/>
    <property type="evidence" value="ECO:0007669"/>
    <property type="project" value="UniProtKB-UniRule"/>
</dbReference>
<feature type="binding site" description="in other chain" evidence="5">
    <location>
        <position position="25"/>
    </location>
    <ligand>
        <name>phosphate</name>
        <dbReference type="ChEBI" id="CHEBI:43474"/>
        <note>ligand shared between dimeric partners</note>
    </ligand>
</feature>
<evidence type="ECO:0000313" key="7">
    <source>
        <dbReference type="EMBL" id="SDD51748.1"/>
    </source>
</evidence>
<dbReference type="SUPFAM" id="SSF53167">
    <property type="entry name" value="Purine and uridine phosphorylases"/>
    <property type="match status" value="1"/>
</dbReference>
<keyword evidence="8" id="KW-1185">Reference proteome</keyword>
<comment type="catalytic activity">
    <reaction evidence="5">
        <text>a purine D-ribonucleoside + phosphate = a purine nucleobase + alpha-D-ribose 1-phosphate</text>
        <dbReference type="Rhea" id="RHEA:19805"/>
        <dbReference type="ChEBI" id="CHEBI:26386"/>
        <dbReference type="ChEBI" id="CHEBI:43474"/>
        <dbReference type="ChEBI" id="CHEBI:57720"/>
        <dbReference type="ChEBI" id="CHEBI:142355"/>
        <dbReference type="EC" id="2.4.2.1"/>
    </reaction>
</comment>
<feature type="active site" description="Proton donor" evidence="5">
    <location>
        <position position="205"/>
    </location>
</feature>
<accession>A0A1G6VDS7</accession>
<comment type="catalytic activity">
    <reaction evidence="5">
        <text>a purine 2'-deoxy-D-ribonucleoside + phosphate = a purine nucleobase + 2-deoxy-alpha-D-ribose 1-phosphate</text>
        <dbReference type="Rhea" id="RHEA:36431"/>
        <dbReference type="ChEBI" id="CHEBI:26386"/>
        <dbReference type="ChEBI" id="CHEBI:43474"/>
        <dbReference type="ChEBI" id="CHEBI:57259"/>
        <dbReference type="ChEBI" id="CHEBI:142361"/>
        <dbReference type="EC" id="2.4.2.1"/>
    </reaction>
</comment>
<dbReference type="PANTHER" id="PTHR43691:SF11">
    <property type="entry name" value="FI09636P-RELATED"/>
    <property type="match status" value="1"/>
</dbReference>
<comment type="subunit">
    <text evidence="5">Homohexamer; trimer of homodimers.</text>
</comment>
<evidence type="ECO:0000313" key="8">
    <source>
        <dbReference type="Proteomes" id="UP000199603"/>
    </source>
</evidence>